<gene>
    <name evidence="1" type="ORF">L1987_54723</name>
</gene>
<proteinExistence type="predicted"/>
<organism evidence="1 2">
    <name type="scientific">Smallanthus sonchifolius</name>
    <dbReference type="NCBI Taxonomy" id="185202"/>
    <lineage>
        <taxon>Eukaryota</taxon>
        <taxon>Viridiplantae</taxon>
        <taxon>Streptophyta</taxon>
        <taxon>Embryophyta</taxon>
        <taxon>Tracheophyta</taxon>
        <taxon>Spermatophyta</taxon>
        <taxon>Magnoliopsida</taxon>
        <taxon>eudicotyledons</taxon>
        <taxon>Gunneridae</taxon>
        <taxon>Pentapetalae</taxon>
        <taxon>asterids</taxon>
        <taxon>campanulids</taxon>
        <taxon>Asterales</taxon>
        <taxon>Asteraceae</taxon>
        <taxon>Asteroideae</taxon>
        <taxon>Heliantheae alliance</taxon>
        <taxon>Millerieae</taxon>
        <taxon>Smallanthus</taxon>
    </lineage>
</organism>
<accession>A0ACB9E903</accession>
<protein>
    <submittedName>
        <fullName evidence="1">Uncharacterized protein</fullName>
    </submittedName>
</protein>
<keyword evidence="2" id="KW-1185">Reference proteome</keyword>
<name>A0ACB9E903_9ASTR</name>
<evidence type="ECO:0000313" key="1">
    <source>
        <dbReference type="EMBL" id="KAI3754931.1"/>
    </source>
</evidence>
<reference evidence="1 2" key="2">
    <citation type="journal article" date="2022" name="Mol. Ecol. Resour.">
        <title>The genomes of chicory, endive, great burdock and yacon provide insights into Asteraceae paleo-polyploidization history and plant inulin production.</title>
        <authorList>
            <person name="Fan W."/>
            <person name="Wang S."/>
            <person name="Wang H."/>
            <person name="Wang A."/>
            <person name="Jiang F."/>
            <person name="Liu H."/>
            <person name="Zhao H."/>
            <person name="Xu D."/>
            <person name="Zhang Y."/>
        </authorList>
    </citation>
    <scope>NUCLEOTIDE SEQUENCE [LARGE SCALE GENOMIC DNA]</scope>
    <source>
        <strain evidence="2">cv. Yunnan</strain>
        <tissue evidence="1">Leaves</tissue>
    </source>
</reference>
<comment type="caution">
    <text evidence="1">The sequence shown here is derived from an EMBL/GenBank/DDBJ whole genome shotgun (WGS) entry which is preliminary data.</text>
</comment>
<evidence type="ECO:0000313" key="2">
    <source>
        <dbReference type="Proteomes" id="UP001056120"/>
    </source>
</evidence>
<dbReference type="Proteomes" id="UP001056120">
    <property type="component" value="Linkage Group LG18"/>
</dbReference>
<sequence length="110" mass="12252">MQNFPVSLAKLRLYGRNSEVVSFAMAEEDMSSSSFLLPSTLTYLGISGLVEMESLSKGLQHLTYLQHLGIFSCPKLRDLPDTLLPSLSSLIVSHVSTELKKKCRSRKGKY</sequence>
<dbReference type="EMBL" id="CM042035">
    <property type="protein sequence ID" value="KAI3754931.1"/>
    <property type="molecule type" value="Genomic_DNA"/>
</dbReference>
<reference evidence="2" key="1">
    <citation type="journal article" date="2022" name="Mol. Ecol. Resour.">
        <title>The genomes of chicory, endive, great burdock and yacon provide insights into Asteraceae palaeo-polyploidization history and plant inulin production.</title>
        <authorList>
            <person name="Fan W."/>
            <person name="Wang S."/>
            <person name="Wang H."/>
            <person name="Wang A."/>
            <person name="Jiang F."/>
            <person name="Liu H."/>
            <person name="Zhao H."/>
            <person name="Xu D."/>
            <person name="Zhang Y."/>
        </authorList>
    </citation>
    <scope>NUCLEOTIDE SEQUENCE [LARGE SCALE GENOMIC DNA]</scope>
    <source>
        <strain evidence="2">cv. Yunnan</strain>
    </source>
</reference>